<dbReference type="Pfam" id="PF00012">
    <property type="entry name" value="HSP70"/>
    <property type="match status" value="1"/>
</dbReference>
<dbReference type="Gene3D" id="3.30.420.40">
    <property type="match status" value="2"/>
</dbReference>
<reference evidence="4 5" key="1">
    <citation type="submission" date="2020-06" db="EMBL/GenBank/DDBJ databases">
        <authorList>
            <person name="Li R."/>
            <person name="Bekaert M."/>
        </authorList>
    </citation>
    <scope>NUCLEOTIDE SEQUENCE [LARGE SCALE GENOMIC DNA]</scope>
    <source>
        <strain evidence="5">wild</strain>
    </source>
</reference>
<dbReference type="EMBL" id="CACVKT020003578">
    <property type="protein sequence ID" value="CAC5384484.1"/>
    <property type="molecule type" value="Genomic_DNA"/>
</dbReference>
<evidence type="ECO:0000256" key="2">
    <source>
        <dbReference type="ARBA" id="ARBA00022741"/>
    </source>
</evidence>
<dbReference type="Proteomes" id="UP000507470">
    <property type="component" value="Unassembled WGS sequence"/>
</dbReference>
<dbReference type="Gene3D" id="2.60.34.10">
    <property type="entry name" value="Substrate Binding Domain Of DNAk, Chain A, domain 1"/>
    <property type="match status" value="1"/>
</dbReference>
<evidence type="ECO:0000256" key="3">
    <source>
        <dbReference type="ARBA" id="ARBA00022840"/>
    </source>
</evidence>
<dbReference type="OrthoDB" id="6059976at2759"/>
<comment type="similarity">
    <text evidence="1">Belongs to the heat shock protein 70 family.</text>
</comment>
<keyword evidence="5" id="KW-1185">Reference proteome</keyword>
<dbReference type="SUPFAM" id="SSF100920">
    <property type="entry name" value="Heat shock protein 70kD (HSP70), peptide-binding domain"/>
    <property type="match status" value="1"/>
</dbReference>
<dbReference type="CDD" id="cd10229">
    <property type="entry name" value="ASKHA_NBD_HSP70_HSPA12"/>
    <property type="match status" value="1"/>
</dbReference>
<evidence type="ECO:0000313" key="4">
    <source>
        <dbReference type="EMBL" id="CAC5384484.1"/>
    </source>
</evidence>
<dbReference type="PANTHER" id="PTHR14187:SF5">
    <property type="entry name" value="HEAT SHOCK 70 KDA PROTEIN 12A"/>
    <property type="match status" value="1"/>
</dbReference>
<dbReference type="AlphaFoldDB" id="A0A6J8BNU8"/>
<dbReference type="GO" id="GO:0005524">
    <property type="term" value="F:ATP binding"/>
    <property type="evidence" value="ECO:0007669"/>
    <property type="project" value="UniProtKB-KW"/>
</dbReference>
<accession>A0A6J8BNU8</accession>
<evidence type="ECO:0000256" key="1">
    <source>
        <dbReference type="ARBA" id="ARBA00007381"/>
    </source>
</evidence>
<dbReference type="InterPro" id="IPR043129">
    <property type="entry name" value="ATPase_NBD"/>
</dbReference>
<keyword evidence="2" id="KW-0547">Nucleotide-binding</keyword>
<protein>
    <submittedName>
        <fullName evidence="4">Uncharacterized protein</fullName>
    </submittedName>
</protein>
<keyword evidence="3" id="KW-0067">ATP-binding</keyword>
<gene>
    <name evidence="4" type="ORF">MCOR_20117</name>
</gene>
<dbReference type="InterPro" id="IPR013126">
    <property type="entry name" value="Hsp_70_fam"/>
</dbReference>
<dbReference type="PANTHER" id="PTHR14187">
    <property type="entry name" value="ALPHA KINASE/ELONGATION FACTOR 2 KINASE"/>
    <property type="match status" value="1"/>
</dbReference>
<dbReference type="Gene3D" id="3.90.640.10">
    <property type="entry name" value="Actin, Chain A, domain 4"/>
    <property type="match status" value="1"/>
</dbReference>
<organism evidence="4 5">
    <name type="scientific">Mytilus coruscus</name>
    <name type="common">Sea mussel</name>
    <dbReference type="NCBI Taxonomy" id="42192"/>
    <lineage>
        <taxon>Eukaryota</taxon>
        <taxon>Metazoa</taxon>
        <taxon>Spiralia</taxon>
        <taxon>Lophotrochozoa</taxon>
        <taxon>Mollusca</taxon>
        <taxon>Bivalvia</taxon>
        <taxon>Autobranchia</taxon>
        <taxon>Pteriomorphia</taxon>
        <taxon>Mytilida</taxon>
        <taxon>Mytiloidea</taxon>
        <taxon>Mytilidae</taxon>
        <taxon>Mytilinae</taxon>
        <taxon>Mytilus</taxon>
    </lineage>
</organism>
<dbReference type="GO" id="GO:0140662">
    <property type="term" value="F:ATP-dependent protein folding chaperone"/>
    <property type="evidence" value="ECO:0007669"/>
    <property type="project" value="InterPro"/>
</dbReference>
<evidence type="ECO:0000313" key="5">
    <source>
        <dbReference type="Proteomes" id="UP000507470"/>
    </source>
</evidence>
<sequence length="478" mass="53648">MNLHENKSISMGMLLEDVRGQALPAVEVFSFSIQALKDHMMQTLLVKNIRLDDDTNWILTVPAIWSDTAKLFMRKGAEMAGIADDKLTLALEPEAASIYCQTFPPPGSLDIVNTDCQYLVVDLGGGTVDITAHEKLPDGTLKELSKASGNNCGGTSVDKEFMQMMEDIFGQQVIDKLKREFPDSYLSLLRCFENVKRTITPDKSGLVNVSIPNIVLNNLCRSELLKNIEEVVALCPIASSIQLKNDKLRIEAKFTKSLFRPTINGIISLVKTVLEENETKNISHILLVGGFGECALIQEAVKSSFPDRYVIVPEEAGLAVLKGAVLFRYQLNAISSRVTRCTYGVEIVRSFDPLTDEFRRRVYKDGKPHCENIFHTFMQANRSIPIGMKIRQTFTTSKEYQYAHRLPIYYTHQDNVQFTDVGTCVKLGVVEVDIPNPTKHLREVTIIFHFGETELNITAIDKESGKDCQTSFTIYDFI</sequence>
<name>A0A6J8BNU8_MYTCO</name>
<proteinExistence type="inferred from homology"/>
<dbReference type="SUPFAM" id="SSF53067">
    <property type="entry name" value="Actin-like ATPase domain"/>
    <property type="match status" value="2"/>
</dbReference>
<dbReference type="InterPro" id="IPR029047">
    <property type="entry name" value="HSP70_peptide-bd_sf"/>
</dbReference>